<organism evidence="1 2">
    <name type="scientific">Nocardioides immobilis</name>
    <dbReference type="NCBI Taxonomy" id="2049295"/>
    <lineage>
        <taxon>Bacteria</taxon>
        <taxon>Bacillati</taxon>
        <taxon>Actinomycetota</taxon>
        <taxon>Actinomycetes</taxon>
        <taxon>Propionibacteriales</taxon>
        <taxon>Nocardioidaceae</taxon>
        <taxon>Nocardioides</taxon>
    </lineage>
</organism>
<protein>
    <submittedName>
        <fullName evidence="1">HAD family hydrolase</fullName>
    </submittedName>
</protein>
<dbReference type="OrthoDB" id="9797743at2"/>
<dbReference type="Proteomes" id="UP000283644">
    <property type="component" value="Unassembled WGS sequence"/>
</dbReference>
<dbReference type="SFLD" id="SFLDS00003">
    <property type="entry name" value="Haloacid_Dehalogenase"/>
    <property type="match status" value="1"/>
</dbReference>
<dbReference type="InterPro" id="IPR051806">
    <property type="entry name" value="HAD-like_SPP"/>
</dbReference>
<dbReference type="InterPro" id="IPR036412">
    <property type="entry name" value="HAD-like_sf"/>
</dbReference>
<evidence type="ECO:0000313" key="1">
    <source>
        <dbReference type="EMBL" id="RHW29151.1"/>
    </source>
</evidence>
<dbReference type="EMBL" id="QXGH01000002">
    <property type="protein sequence ID" value="RHW29151.1"/>
    <property type="molecule type" value="Genomic_DNA"/>
</dbReference>
<dbReference type="NCBIfam" id="TIGR01509">
    <property type="entry name" value="HAD-SF-IA-v3"/>
    <property type="match status" value="1"/>
</dbReference>
<proteinExistence type="predicted"/>
<name>A0A417Y999_9ACTN</name>
<dbReference type="Gene3D" id="3.40.50.1000">
    <property type="entry name" value="HAD superfamily/HAD-like"/>
    <property type="match status" value="1"/>
</dbReference>
<accession>A0A417Y999</accession>
<dbReference type="Gene3D" id="1.10.150.240">
    <property type="entry name" value="Putative phosphatase, domain 2"/>
    <property type="match status" value="1"/>
</dbReference>
<evidence type="ECO:0000313" key="2">
    <source>
        <dbReference type="Proteomes" id="UP000283644"/>
    </source>
</evidence>
<dbReference type="Pfam" id="PF13419">
    <property type="entry name" value="HAD_2"/>
    <property type="match status" value="1"/>
</dbReference>
<dbReference type="InterPro" id="IPR006439">
    <property type="entry name" value="HAD-SF_hydro_IA"/>
</dbReference>
<dbReference type="GO" id="GO:0050308">
    <property type="term" value="F:sugar-phosphatase activity"/>
    <property type="evidence" value="ECO:0007669"/>
    <property type="project" value="TreeGrafter"/>
</dbReference>
<comment type="caution">
    <text evidence="1">The sequence shown here is derived from an EMBL/GenBank/DDBJ whole genome shotgun (WGS) entry which is preliminary data.</text>
</comment>
<dbReference type="AlphaFoldDB" id="A0A417Y999"/>
<dbReference type="InterPro" id="IPR041492">
    <property type="entry name" value="HAD_2"/>
</dbReference>
<dbReference type="SUPFAM" id="SSF56784">
    <property type="entry name" value="HAD-like"/>
    <property type="match status" value="1"/>
</dbReference>
<gene>
    <name evidence="1" type="ORF">D0Z08_00390</name>
</gene>
<keyword evidence="2" id="KW-1185">Reference proteome</keyword>
<dbReference type="InterPro" id="IPR023198">
    <property type="entry name" value="PGP-like_dom2"/>
</dbReference>
<reference evidence="1 2" key="1">
    <citation type="submission" date="2018-09" db="EMBL/GenBank/DDBJ databases">
        <title>Genome sequencing of Nocardioides immobilis CCTCC AB 2017083 for comparison to Nocardioides silvaticus.</title>
        <authorList>
            <person name="Li C."/>
            <person name="Wang G."/>
        </authorList>
    </citation>
    <scope>NUCLEOTIDE SEQUENCE [LARGE SCALE GENOMIC DNA]</scope>
    <source>
        <strain evidence="1 2">CCTCC AB 2017083</strain>
    </source>
</reference>
<dbReference type="SFLD" id="SFLDG01129">
    <property type="entry name" value="C1.5:_HAD__Beta-PGM__Phosphata"/>
    <property type="match status" value="1"/>
</dbReference>
<dbReference type="PANTHER" id="PTHR43481:SF4">
    <property type="entry name" value="GLYCEROL-1-PHOSPHATE PHOSPHOHYDROLASE 1-RELATED"/>
    <property type="match status" value="1"/>
</dbReference>
<sequence length="223" mass="24386">MRSPRPERRVEAVIFDFDGLLIDTETTLLQSWTFEWAAWGLEISKEGFFADHGGDVTEERFAKLADAVGPSFRRDVSEKRRLAFRAGLHEDLELNPGVGAWLQEANQLGLRLAVASSSPRAWIVEHLERVGVLDRFEVLACGDEVDVPKPNPAVYKLCLGRLGLAAHAAIAVEDTPHGVSAAQAAGLRCIAIPNPYINPDKVAHADLTLPSASEQPLASAFRR</sequence>
<dbReference type="PANTHER" id="PTHR43481">
    <property type="entry name" value="FRUCTOSE-1-PHOSPHATE PHOSPHATASE"/>
    <property type="match status" value="1"/>
</dbReference>
<dbReference type="InterPro" id="IPR023214">
    <property type="entry name" value="HAD_sf"/>
</dbReference>
<keyword evidence="1" id="KW-0378">Hydrolase</keyword>
<dbReference type="PRINTS" id="PR00413">
    <property type="entry name" value="HADHALOGNASE"/>
</dbReference>